<keyword evidence="1" id="KW-0812">Transmembrane</keyword>
<evidence type="ECO:0008006" key="4">
    <source>
        <dbReference type="Google" id="ProtNLM"/>
    </source>
</evidence>
<dbReference type="EMBL" id="SNYF01000005">
    <property type="protein sequence ID" value="TDQ19501.1"/>
    <property type="molecule type" value="Genomic_DNA"/>
</dbReference>
<gene>
    <name evidence="2" type="ORF">DFQ04_1323</name>
</gene>
<keyword evidence="1" id="KW-1133">Transmembrane helix</keyword>
<name>A0A4R6T9Q0_9BACT</name>
<comment type="caution">
    <text evidence="2">The sequence shown here is derived from an EMBL/GenBank/DDBJ whole genome shotgun (WGS) entry which is preliminary data.</text>
</comment>
<evidence type="ECO:0000313" key="2">
    <source>
        <dbReference type="EMBL" id="TDQ19501.1"/>
    </source>
</evidence>
<evidence type="ECO:0000313" key="3">
    <source>
        <dbReference type="Proteomes" id="UP000294535"/>
    </source>
</evidence>
<evidence type="ECO:0000256" key="1">
    <source>
        <dbReference type="SAM" id="Phobius"/>
    </source>
</evidence>
<reference evidence="2 3" key="1">
    <citation type="submission" date="2019-03" db="EMBL/GenBank/DDBJ databases">
        <title>Genomic Encyclopedia of Type Strains, Phase III (KMG-III): the genomes of soil and plant-associated and newly described type strains.</title>
        <authorList>
            <person name="Whitman W."/>
        </authorList>
    </citation>
    <scope>NUCLEOTIDE SEQUENCE [LARGE SCALE GENOMIC DNA]</scope>
    <source>
        <strain evidence="2 3">CECT 8446</strain>
    </source>
</reference>
<feature type="transmembrane region" description="Helical" evidence="1">
    <location>
        <begin position="75"/>
        <end position="96"/>
    </location>
</feature>
<keyword evidence="1" id="KW-0472">Membrane</keyword>
<feature type="transmembrane region" description="Helical" evidence="1">
    <location>
        <begin position="40"/>
        <end position="63"/>
    </location>
</feature>
<dbReference type="Proteomes" id="UP000294535">
    <property type="component" value="Unassembled WGS sequence"/>
</dbReference>
<feature type="transmembrane region" description="Helical" evidence="1">
    <location>
        <begin position="128"/>
        <end position="145"/>
    </location>
</feature>
<dbReference type="OrthoDB" id="1160385at2"/>
<dbReference type="AlphaFoldDB" id="A0A4R6T9Q0"/>
<proteinExistence type="predicted"/>
<dbReference type="RefSeq" id="WP_133553873.1">
    <property type="nucleotide sequence ID" value="NZ_SNYF01000005.1"/>
</dbReference>
<feature type="transmembrane region" description="Helical" evidence="1">
    <location>
        <begin position="157"/>
        <end position="175"/>
    </location>
</feature>
<sequence length="198" mass="22844">MELEDMKSLWAEHSQQIDKQEKIKKELLMKMTKKKYLNKLGGIYLPEILGAVICLAYAGFFIFQIGKLELPWNQVLSIFNTTLLIVLPILSLYSLFKLGRIDISEGSSAEILERFTKNRIFFWKVQRFAMVISGLFAISILPPLAELVGKIDLLSSRQFWMVYVPIGVILVYIFTKVTMKKYQKALSNSEQVLKELEV</sequence>
<accession>A0A4R6T9Q0</accession>
<organism evidence="2 3">
    <name type="scientific">Algoriphagus boseongensis</name>
    <dbReference type="NCBI Taxonomy" id="1442587"/>
    <lineage>
        <taxon>Bacteria</taxon>
        <taxon>Pseudomonadati</taxon>
        <taxon>Bacteroidota</taxon>
        <taxon>Cytophagia</taxon>
        <taxon>Cytophagales</taxon>
        <taxon>Cyclobacteriaceae</taxon>
        <taxon>Algoriphagus</taxon>
    </lineage>
</organism>
<keyword evidence="3" id="KW-1185">Reference proteome</keyword>
<protein>
    <recommendedName>
        <fullName evidence="4">DUF3278 domain-containing protein</fullName>
    </recommendedName>
</protein>